<dbReference type="AlphaFoldDB" id="A0A5J9WB79"/>
<dbReference type="Gramene" id="TVU45261">
    <property type="protein sequence ID" value="TVU45261"/>
    <property type="gene ID" value="EJB05_04742"/>
</dbReference>
<feature type="compositionally biased region" description="Polar residues" evidence="1">
    <location>
        <begin position="105"/>
        <end position="116"/>
    </location>
</feature>
<feature type="non-terminal residue" evidence="3">
    <location>
        <position position="1"/>
    </location>
</feature>
<feature type="domain" description="HMA" evidence="2">
    <location>
        <begin position="1"/>
        <end position="57"/>
    </location>
</feature>
<dbReference type="PANTHER" id="PTHR46413:SF22">
    <property type="entry name" value="OS03G0829466 PROTEIN"/>
    <property type="match status" value="1"/>
</dbReference>
<dbReference type="GO" id="GO:0046872">
    <property type="term" value="F:metal ion binding"/>
    <property type="evidence" value="ECO:0007669"/>
    <property type="project" value="InterPro"/>
</dbReference>
<accession>A0A5J9WB79</accession>
<dbReference type="PROSITE" id="PS50846">
    <property type="entry name" value="HMA_2"/>
    <property type="match status" value="1"/>
</dbReference>
<evidence type="ECO:0000313" key="4">
    <source>
        <dbReference type="Proteomes" id="UP000324897"/>
    </source>
</evidence>
<dbReference type="InterPro" id="IPR044594">
    <property type="entry name" value="HIPP01/3/5/6"/>
</dbReference>
<dbReference type="CDD" id="cd00371">
    <property type="entry name" value="HMA"/>
    <property type="match status" value="1"/>
</dbReference>
<keyword evidence="4" id="KW-1185">Reference proteome</keyword>
<feature type="region of interest" description="Disordered" evidence="1">
    <location>
        <begin position="82"/>
        <end position="122"/>
    </location>
</feature>
<organism evidence="3 4">
    <name type="scientific">Eragrostis curvula</name>
    <name type="common">weeping love grass</name>
    <dbReference type="NCBI Taxonomy" id="38414"/>
    <lineage>
        <taxon>Eukaryota</taxon>
        <taxon>Viridiplantae</taxon>
        <taxon>Streptophyta</taxon>
        <taxon>Embryophyta</taxon>
        <taxon>Tracheophyta</taxon>
        <taxon>Spermatophyta</taxon>
        <taxon>Magnoliopsida</taxon>
        <taxon>Liliopsida</taxon>
        <taxon>Poales</taxon>
        <taxon>Poaceae</taxon>
        <taxon>PACMAD clade</taxon>
        <taxon>Chloridoideae</taxon>
        <taxon>Eragrostideae</taxon>
        <taxon>Eragrostidinae</taxon>
        <taxon>Eragrostis</taxon>
    </lineage>
</organism>
<reference evidence="3 4" key="1">
    <citation type="journal article" date="2019" name="Sci. Rep.">
        <title>A high-quality genome of Eragrostis curvula grass provides insights into Poaceae evolution and supports new strategies to enhance forage quality.</title>
        <authorList>
            <person name="Carballo J."/>
            <person name="Santos B.A.C.M."/>
            <person name="Zappacosta D."/>
            <person name="Garbus I."/>
            <person name="Selva J.P."/>
            <person name="Gallo C.A."/>
            <person name="Diaz A."/>
            <person name="Albertini E."/>
            <person name="Caccamo M."/>
            <person name="Echenique V."/>
        </authorList>
    </citation>
    <scope>NUCLEOTIDE SEQUENCE [LARGE SCALE GENOMIC DNA]</scope>
    <source>
        <strain evidence="4">cv. Victoria</strain>
        <tissue evidence="3">Leaf</tissue>
    </source>
</reference>
<evidence type="ECO:0000313" key="3">
    <source>
        <dbReference type="EMBL" id="TVU45261.1"/>
    </source>
</evidence>
<evidence type="ECO:0000259" key="2">
    <source>
        <dbReference type="PROSITE" id="PS50846"/>
    </source>
</evidence>
<name>A0A5J9WB79_9POAL</name>
<dbReference type="PANTHER" id="PTHR46413">
    <property type="entry name" value="HEAVY METAL-ASSOCIATED ISOPRENYLATED PLANT PROTEIN 6"/>
    <property type="match status" value="1"/>
</dbReference>
<sequence>MNVHCNGCARKIRKTARDVNGVENVWASPETGVVVVTGNADAEALRSLIEHKTGRHVTVVSGGAAAEDQAPDGWRMTRLASPRHAPPPDGWWTTQHLPSSRHAPQPTTHLPSSRRATPQDAPDQWWTTHLASSRHAPPPPPMQGYPPYLHLAPPPPQYAPYPPTAYPYHGSGHGNQWSLV</sequence>
<dbReference type="Pfam" id="PF00403">
    <property type="entry name" value="HMA"/>
    <property type="match status" value="1"/>
</dbReference>
<comment type="caution">
    <text evidence="3">The sequence shown here is derived from an EMBL/GenBank/DDBJ whole genome shotgun (WGS) entry which is preliminary data.</text>
</comment>
<protein>
    <recommendedName>
        <fullName evidence="2">HMA domain-containing protein</fullName>
    </recommendedName>
</protein>
<dbReference type="InterPro" id="IPR006121">
    <property type="entry name" value="HMA_dom"/>
</dbReference>
<dbReference type="SUPFAM" id="SSF55008">
    <property type="entry name" value="HMA, heavy metal-associated domain"/>
    <property type="match status" value="1"/>
</dbReference>
<gene>
    <name evidence="3" type="ORF">EJB05_04742</name>
</gene>
<dbReference type="Gene3D" id="3.30.70.100">
    <property type="match status" value="1"/>
</dbReference>
<dbReference type="InterPro" id="IPR036163">
    <property type="entry name" value="HMA_dom_sf"/>
</dbReference>
<dbReference type="Proteomes" id="UP000324897">
    <property type="component" value="Chromosome 5"/>
</dbReference>
<dbReference type="OrthoDB" id="695731at2759"/>
<dbReference type="EMBL" id="RWGY01000004">
    <property type="protein sequence ID" value="TVU45261.1"/>
    <property type="molecule type" value="Genomic_DNA"/>
</dbReference>
<proteinExistence type="predicted"/>
<evidence type="ECO:0000256" key="1">
    <source>
        <dbReference type="SAM" id="MobiDB-lite"/>
    </source>
</evidence>
<feature type="region of interest" description="Disordered" evidence="1">
    <location>
        <begin position="130"/>
        <end position="149"/>
    </location>
</feature>